<comment type="caution">
    <text evidence="3">The sequence shown here is derived from an EMBL/GenBank/DDBJ whole genome shotgun (WGS) entry which is preliminary data.</text>
</comment>
<dbReference type="InterPro" id="IPR011010">
    <property type="entry name" value="DNA_brk_join_enz"/>
</dbReference>
<protein>
    <submittedName>
        <fullName evidence="3">Uncharacterized protein</fullName>
    </submittedName>
</protein>
<dbReference type="EMBL" id="JALLBG020000285">
    <property type="protein sequence ID" value="KAL3756937.1"/>
    <property type="molecule type" value="Genomic_DNA"/>
</dbReference>
<dbReference type="SUPFAM" id="SSF56349">
    <property type="entry name" value="DNA breaking-rejoining enzymes"/>
    <property type="match status" value="1"/>
</dbReference>
<dbReference type="PANTHER" id="PTHR34605:SF3">
    <property type="entry name" value="P CELL-TYPE AGGLUTINATION PROTEIN MAP4-LIKE-RELATED"/>
    <property type="match status" value="1"/>
</dbReference>
<reference evidence="3 4" key="1">
    <citation type="submission" date="2024-10" db="EMBL/GenBank/DDBJ databases">
        <title>Updated reference genomes for cyclostephanoid diatoms.</title>
        <authorList>
            <person name="Roberts W.R."/>
            <person name="Alverson A.J."/>
        </authorList>
    </citation>
    <scope>NUCLEOTIDE SEQUENCE [LARGE SCALE GENOMIC DNA]</scope>
    <source>
        <strain evidence="3 4">AJA232-27</strain>
    </source>
</reference>
<feature type="region of interest" description="Disordered" evidence="2">
    <location>
        <begin position="425"/>
        <end position="444"/>
    </location>
</feature>
<feature type="region of interest" description="Disordered" evidence="2">
    <location>
        <begin position="58"/>
        <end position="91"/>
    </location>
</feature>
<feature type="compositionally biased region" description="Basic residues" evidence="2">
    <location>
        <begin position="619"/>
        <end position="632"/>
    </location>
</feature>
<evidence type="ECO:0000313" key="3">
    <source>
        <dbReference type="EMBL" id="KAL3756937.1"/>
    </source>
</evidence>
<keyword evidence="1" id="KW-0233">DNA recombination</keyword>
<evidence type="ECO:0000256" key="2">
    <source>
        <dbReference type="SAM" id="MobiDB-lite"/>
    </source>
</evidence>
<evidence type="ECO:0000256" key="1">
    <source>
        <dbReference type="ARBA" id="ARBA00023172"/>
    </source>
</evidence>
<feature type="compositionally biased region" description="Polar residues" evidence="2">
    <location>
        <begin position="633"/>
        <end position="642"/>
    </location>
</feature>
<gene>
    <name evidence="3" type="ORF">ACHAWU_002482</name>
</gene>
<dbReference type="PANTHER" id="PTHR34605">
    <property type="entry name" value="PHAGE_INTEGRASE DOMAIN-CONTAINING PROTEIN"/>
    <property type="match status" value="1"/>
</dbReference>
<dbReference type="Proteomes" id="UP001530293">
    <property type="component" value="Unassembled WGS sequence"/>
</dbReference>
<dbReference type="InterPro" id="IPR052925">
    <property type="entry name" value="Phage_Integrase-like_Recomb"/>
</dbReference>
<organism evidence="3 4">
    <name type="scientific">Discostella pseudostelligera</name>
    <dbReference type="NCBI Taxonomy" id="259834"/>
    <lineage>
        <taxon>Eukaryota</taxon>
        <taxon>Sar</taxon>
        <taxon>Stramenopiles</taxon>
        <taxon>Ochrophyta</taxon>
        <taxon>Bacillariophyta</taxon>
        <taxon>Coscinodiscophyceae</taxon>
        <taxon>Thalassiosirophycidae</taxon>
        <taxon>Stephanodiscales</taxon>
        <taxon>Stephanodiscaceae</taxon>
        <taxon>Discostella</taxon>
    </lineage>
</organism>
<feature type="region of interest" description="Disordered" evidence="2">
    <location>
        <begin position="601"/>
        <end position="661"/>
    </location>
</feature>
<accession>A0ABD3M437</accession>
<dbReference type="InterPro" id="IPR013762">
    <property type="entry name" value="Integrase-like_cat_sf"/>
</dbReference>
<sequence length="1787" mass="198788">MEACRLTMDWCLLAGHPDGQAMTSILAITLQAAPVDDDFLLEWLQRRLDHTIGATIQAQPQQPHQPHYPLPPQPPMPPFVPPPGQPPGQTPDMWAQVAASFAKGMASMAAAVKPQGGSGHATAAYEDGGKDYDDFQLAILKGFAHTHRLTEVPPIWPMFQHSKHMDSHRDNITHKMQEWAVSQRLQVPIDRSLYIPTTSMREILSLRFNPGGTMAELSTADSGISILICRARSSEAKAALKRKELSEDRTRATRTLAEEERAASEMLSSQSICPDDYNELLRCLGTYCALLHTLFGPRCAFFKHCLVLWEMMESEYVYERRHFFTPLLCRQIVWAIIEEGRAYFAQRMSPDMFVGVNPYDIVYPRSALIKLDDFIRHQSPVLRSSFPATWTTAGALARRPQQGELQAAVPVPSITTGTTAPTVVSGLSAGTGARTTPTRAPPKIRATNIHPTIKAAMEPYIDRCKAVLLGPMMEHLGITIEDLPKLPGEGRICYNYVLGKCTHQYCKNKQGHINVADIPDDFATALIEKIRPAHVTTNETLRDLSSWRARVKSPLLDGGQDDAGSCGRYPIQHDNVARRTARPVATKSTGALGAPMLTPVGLAPPTLNSTARVTGASTPRHRIENKRRRKARQLQQPTQTWWTKHHGEFTPPPARDPPTTHRNRMCPSGLALHHPAAHTLLEYATNGCPALTGEPWTREQMRAAIDKGPHSSALLPDAMDQLDAEIEEKIASNQCRLVRWDDIKDDPPRQLKISPLAMVPHKSRPYRAILDLSFAIKLSPTEYIPSVNSETIKSAPAGAIDQLGHSLLRIIHAFASARDDAKIFMAKWDIKDGFWRLDCAAGEEWNFAYVLPSSVGADITLVIPTSLQMGWIESPSYFCTASETARDVAAQYAEMPIGSHTDHPFLQHTRTNPDYAALQQSATDGTLLYTLEVFVDDYIALAIPTSKDDLDHVANSVMYGIHDVFPPEDTVADDPISERKLLKGEAEWANVKELLGMTFDGEAKTIWLATEKRDKIISTLRQWIRLSKRHGGVPFDEFQSVLSKLQHAFLTIPAGRGLLSPFYSVLGVRPRFVFLHRNPALLAAVVDCRTFLRDSVSTPTKCRNLVPGWPDYVGVTDASGHGVGGCIIGENMAVPPTIFCYRWPPAISNDIVSDDNPTGRITNSDLEMAGLLLLWLVMEDVCPTLTNAHVALFSDNSPTVHWTQRLAAKHSMVAMQLIRALALRLQIIRASPLTPLHIAGADNAMTDIPSRSFGLLDRLSPFLRNHYESDFNFADEAFHSGRMEETTKTREKYWSRWCAYVAPLGLDPYLQETAYEHRARALSGFAARVRSGFYGRGQQIRIGTVNSAITAIGTTISLARGVNPTKMEHGDRLIPRLAQMLQGWKKVDPPTLKKLPVEADVPELLSSIGKLTTANELDRTIGDLALIAFYYLLRVGEYTIKNARSNTKQTVQFRVQDVTFFKRNRNGHLRQLSSTASDSDIASADSATLTLENQKNGWKGVCIHQETNGEPYHCPVKALGRRILHLRRHTRDPRTFLSAFFTEGHRFDVTDNDIRASLKSAATILNYPASKGIPIERIDTHSLRSGGANALSLSGYSDREIQKMGRWRSATFKEYIREELAGFSAGMSTNMKQRFNFVNIAGGVYNDITNDIIDLPYTSSFATAAPRDKGLRHNIMQFHDKCDGFVFRLMTVRPAYNPCARMLRHHSTTRNNLPHIFGHTYQSISDDRTTSRIPAAFTHTPTRPRDTRDRLGVLRGWGVASLLLEGPTFGPDGQAFQASEELGSPTR</sequence>
<feature type="compositionally biased region" description="Pro residues" evidence="2">
    <location>
        <begin position="66"/>
        <end position="89"/>
    </location>
</feature>
<keyword evidence="4" id="KW-1185">Reference proteome</keyword>
<name>A0ABD3M437_9STRA</name>
<feature type="compositionally biased region" description="Polar residues" evidence="2">
    <location>
        <begin position="606"/>
        <end position="617"/>
    </location>
</feature>
<evidence type="ECO:0000313" key="4">
    <source>
        <dbReference type="Proteomes" id="UP001530293"/>
    </source>
</evidence>
<proteinExistence type="predicted"/>
<dbReference type="GO" id="GO:0006310">
    <property type="term" value="P:DNA recombination"/>
    <property type="evidence" value="ECO:0007669"/>
    <property type="project" value="UniProtKB-KW"/>
</dbReference>
<dbReference type="Gene3D" id="1.10.443.10">
    <property type="entry name" value="Intergrase catalytic core"/>
    <property type="match status" value="1"/>
</dbReference>